<keyword evidence="5" id="KW-1185">Reference proteome</keyword>
<protein>
    <submittedName>
        <fullName evidence="4">Chromodomain Y-like protein</fullName>
    </submittedName>
</protein>
<evidence type="ECO:0000313" key="5">
    <source>
        <dbReference type="Proteomes" id="UP000830375"/>
    </source>
</evidence>
<organism evidence="4 5">
    <name type="scientific">Labeo rohita</name>
    <name type="common">Indian major carp</name>
    <name type="synonym">Cyprinus rohita</name>
    <dbReference type="NCBI Taxonomy" id="84645"/>
    <lineage>
        <taxon>Eukaryota</taxon>
        <taxon>Metazoa</taxon>
        <taxon>Chordata</taxon>
        <taxon>Craniata</taxon>
        <taxon>Vertebrata</taxon>
        <taxon>Euteleostomi</taxon>
        <taxon>Actinopterygii</taxon>
        <taxon>Neopterygii</taxon>
        <taxon>Teleostei</taxon>
        <taxon>Ostariophysi</taxon>
        <taxon>Cypriniformes</taxon>
        <taxon>Cyprinidae</taxon>
        <taxon>Labeoninae</taxon>
        <taxon>Labeonini</taxon>
        <taxon>Labeo</taxon>
    </lineage>
</organism>
<proteinExistence type="predicted"/>
<feature type="compositionally biased region" description="Basic residues" evidence="2">
    <location>
        <begin position="141"/>
        <end position="157"/>
    </location>
</feature>
<feature type="domain" description="Chromo" evidence="3">
    <location>
        <begin position="85"/>
        <end position="143"/>
    </location>
</feature>
<dbReference type="Gene3D" id="2.40.50.40">
    <property type="match status" value="1"/>
</dbReference>
<evidence type="ECO:0000256" key="1">
    <source>
        <dbReference type="ARBA" id="ARBA00004123"/>
    </source>
</evidence>
<feature type="region of interest" description="Disordered" evidence="2">
    <location>
        <begin position="128"/>
        <end position="167"/>
    </location>
</feature>
<dbReference type="PROSITE" id="PS50013">
    <property type="entry name" value="CHROMO_2"/>
    <property type="match status" value="1"/>
</dbReference>
<dbReference type="Proteomes" id="UP000830375">
    <property type="component" value="Unassembled WGS sequence"/>
</dbReference>
<comment type="caution">
    <text evidence="4">The sequence shown here is derived from an EMBL/GenBank/DDBJ whole genome shotgun (WGS) entry which is preliminary data.</text>
</comment>
<gene>
    <name evidence="4" type="ORF">H4Q32_029386</name>
</gene>
<accession>A0ABQ8L8S3</accession>
<dbReference type="InterPro" id="IPR000953">
    <property type="entry name" value="Chromo/chromo_shadow_dom"/>
</dbReference>
<dbReference type="SUPFAM" id="SSF54160">
    <property type="entry name" value="Chromo domain-like"/>
    <property type="match status" value="1"/>
</dbReference>
<sequence>MKLIPISNTLLDDKRKKLIVADIPTQSSLQVHGSGSPQETFSSDYPAVNSVPGTWAAGAPRGVDDLDEVRIQGPPPLIIEGEEAYRVHEILGSGCRGGILQYLMDWEGYRPEERSWVNAQDILDPTLTTDFHLTHPDRQAPRPHGRPRRRSPSHVRSRSLGGVSVTNPASVVPPPIVTRGHHHLNIYFPLINSISHNPVPGTDHALITVSSQETKVLVHIYTMAPQKAPSLIFHSFSLDRCHSLTKLPTAIIPFK</sequence>
<reference evidence="4 5" key="1">
    <citation type="submission" date="2022-01" db="EMBL/GenBank/DDBJ databases">
        <title>A high-quality chromosome-level genome assembly of rohu carp, Labeo rohita.</title>
        <authorList>
            <person name="Arick M.A. II"/>
            <person name="Hsu C.-Y."/>
            <person name="Magbanua Z."/>
            <person name="Pechanova O."/>
            <person name="Grover C."/>
            <person name="Miller E."/>
            <person name="Thrash A."/>
            <person name="Ezzel L."/>
            <person name="Alam S."/>
            <person name="Benzie J."/>
            <person name="Hamilton M."/>
            <person name="Karsi A."/>
            <person name="Lawrence M.L."/>
            <person name="Peterson D.G."/>
        </authorList>
    </citation>
    <scope>NUCLEOTIDE SEQUENCE [LARGE SCALE GENOMIC DNA]</scope>
    <source>
        <strain evidence="5">BAU-BD-2019</strain>
        <tissue evidence="4">Blood</tissue>
    </source>
</reference>
<evidence type="ECO:0000259" key="3">
    <source>
        <dbReference type="PROSITE" id="PS50013"/>
    </source>
</evidence>
<dbReference type="InterPro" id="IPR016197">
    <property type="entry name" value="Chromo-like_dom_sf"/>
</dbReference>
<name>A0ABQ8L8S3_LABRO</name>
<evidence type="ECO:0000256" key="2">
    <source>
        <dbReference type="SAM" id="MobiDB-lite"/>
    </source>
</evidence>
<dbReference type="EMBL" id="JACTAM010000588">
    <property type="protein sequence ID" value="KAI2647107.1"/>
    <property type="molecule type" value="Genomic_DNA"/>
</dbReference>
<comment type="subcellular location">
    <subcellularLocation>
        <location evidence="1">Nucleus</location>
    </subcellularLocation>
</comment>
<evidence type="ECO:0000313" key="4">
    <source>
        <dbReference type="EMBL" id="KAI2647107.1"/>
    </source>
</evidence>